<proteinExistence type="predicted"/>
<protein>
    <submittedName>
        <fullName evidence="1">Uncharacterized protein</fullName>
    </submittedName>
</protein>
<accession>A0A4C1ZKH0</accession>
<evidence type="ECO:0000313" key="2">
    <source>
        <dbReference type="Proteomes" id="UP000299102"/>
    </source>
</evidence>
<comment type="caution">
    <text evidence="1">The sequence shown here is derived from an EMBL/GenBank/DDBJ whole genome shotgun (WGS) entry which is preliminary data.</text>
</comment>
<organism evidence="1 2">
    <name type="scientific">Eumeta variegata</name>
    <name type="common">Bagworm moth</name>
    <name type="synonym">Eumeta japonica</name>
    <dbReference type="NCBI Taxonomy" id="151549"/>
    <lineage>
        <taxon>Eukaryota</taxon>
        <taxon>Metazoa</taxon>
        <taxon>Ecdysozoa</taxon>
        <taxon>Arthropoda</taxon>
        <taxon>Hexapoda</taxon>
        <taxon>Insecta</taxon>
        <taxon>Pterygota</taxon>
        <taxon>Neoptera</taxon>
        <taxon>Endopterygota</taxon>
        <taxon>Lepidoptera</taxon>
        <taxon>Glossata</taxon>
        <taxon>Ditrysia</taxon>
        <taxon>Tineoidea</taxon>
        <taxon>Psychidae</taxon>
        <taxon>Oiketicinae</taxon>
        <taxon>Eumeta</taxon>
    </lineage>
</organism>
<dbReference type="Proteomes" id="UP000299102">
    <property type="component" value="Unassembled WGS sequence"/>
</dbReference>
<sequence>MRPLSLLYSDASADGVGEIVRTALSLARSNQAERDNESCFFESLRVKMIDSDLIAASQPAAGRRRRTDLLLQLYHPPPPAGGGAPVTSSSALMSSRWRRRAWLAIHRPPKLMFNKL</sequence>
<reference evidence="1 2" key="1">
    <citation type="journal article" date="2019" name="Commun. Biol.">
        <title>The bagworm genome reveals a unique fibroin gene that provides high tensile strength.</title>
        <authorList>
            <person name="Kono N."/>
            <person name="Nakamura H."/>
            <person name="Ohtoshi R."/>
            <person name="Tomita M."/>
            <person name="Numata K."/>
            <person name="Arakawa K."/>
        </authorList>
    </citation>
    <scope>NUCLEOTIDE SEQUENCE [LARGE SCALE GENOMIC DNA]</scope>
</reference>
<name>A0A4C1ZKH0_EUMVA</name>
<gene>
    <name evidence="1" type="ORF">EVAR_60690_1</name>
</gene>
<dbReference type="AlphaFoldDB" id="A0A4C1ZKH0"/>
<keyword evidence="2" id="KW-1185">Reference proteome</keyword>
<dbReference type="OrthoDB" id="6931130at2759"/>
<dbReference type="EMBL" id="BGZK01001859">
    <property type="protein sequence ID" value="GBP87429.1"/>
    <property type="molecule type" value="Genomic_DNA"/>
</dbReference>
<evidence type="ECO:0000313" key="1">
    <source>
        <dbReference type="EMBL" id="GBP87429.1"/>
    </source>
</evidence>